<dbReference type="Proteomes" id="UP001059380">
    <property type="component" value="Chromosome"/>
</dbReference>
<sequence>MQKAAPKSWFSAGQRIHVENCATRFGPISWTTEAGNNGRWKVNLALTEAFAGDLHVHIHASDGRPLRGSSLGTVEKIRVLVPSSLLAQRTTLEIDVF</sequence>
<keyword evidence="2" id="KW-1185">Reference proteome</keyword>
<evidence type="ECO:0000313" key="1">
    <source>
        <dbReference type="EMBL" id="UWZ82787.1"/>
    </source>
</evidence>
<organism evidence="1 2">
    <name type="scientific">Occallatibacter riparius</name>
    <dbReference type="NCBI Taxonomy" id="1002689"/>
    <lineage>
        <taxon>Bacteria</taxon>
        <taxon>Pseudomonadati</taxon>
        <taxon>Acidobacteriota</taxon>
        <taxon>Terriglobia</taxon>
        <taxon>Terriglobales</taxon>
        <taxon>Acidobacteriaceae</taxon>
        <taxon>Occallatibacter</taxon>
    </lineage>
</organism>
<proteinExistence type="predicted"/>
<reference evidence="1" key="1">
    <citation type="submission" date="2021-04" db="EMBL/GenBank/DDBJ databases">
        <title>Phylogenetic analysis of Acidobacteriaceae.</title>
        <authorList>
            <person name="Qiu L."/>
            <person name="Zhang Q."/>
        </authorList>
    </citation>
    <scope>NUCLEOTIDE SEQUENCE</scope>
    <source>
        <strain evidence="1">DSM 25168</strain>
    </source>
</reference>
<dbReference type="AlphaFoldDB" id="A0A9J7BJR8"/>
<name>A0A9J7BJR8_9BACT</name>
<dbReference type="EMBL" id="CP093313">
    <property type="protein sequence ID" value="UWZ82787.1"/>
    <property type="molecule type" value="Genomic_DNA"/>
</dbReference>
<accession>A0A9J7BJR8</accession>
<gene>
    <name evidence="1" type="ORF">MOP44_19715</name>
</gene>
<dbReference type="RefSeq" id="WP_260792010.1">
    <property type="nucleotide sequence ID" value="NZ_CP093313.1"/>
</dbReference>
<protein>
    <submittedName>
        <fullName evidence="1">Uncharacterized protein</fullName>
    </submittedName>
</protein>
<evidence type="ECO:0000313" key="2">
    <source>
        <dbReference type="Proteomes" id="UP001059380"/>
    </source>
</evidence>
<dbReference type="KEGG" id="orp:MOP44_19715"/>